<proteinExistence type="predicted"/>
<feature type="transmembrane region" description="Helical" evidence="1">
    <location>
        <begin position="46"/>
        <end position="76"/>
    </location>
</feature>
<keyword evidence="1" id="KW-1133">Transmembrane helix</keyword>
<reference evidence="3" key="1">
    <citation type="journal article" date="2019" name="Int. J. Syst. Evol. Microbiol.">
        <title>The Global Catalogue of Microorganisms (GCM) 10K type strain sequencing project: providing services to taxonomists for standard genome sequencing and annotation.</title>
        <authorList>
            <consortium name="The Broad Institute Genomics Platform"/>
            <consortium name="The Broad Institute Genome Sequencing Center for Infectious Disease"/>
            <person name="Wu L."/>
            <person name="Ma J."/>
        </authorList>
    </citation>
    <scope>NUCLEOTIDE SEQUENCE [LARGE SCALE GENOMIC DNA]</scope>
    <source>
        <strain evidence="3">CCUG 53903</strain>
    </source>
</reference>
<dbReference type="RefSeq" id="WP_379516385.1">
    <property type="nucleotide sequence ID" value="NZ_JBHSPA010000027.1"/>
</dbReference>
<sequence>MEIQVRDGVMQVGSDTYTLRNITHIAQRKLVADTGAAWRKFIVRTLLTLFVGAILIAIMGNFWIVALVAVLALLVWQLVSVLQLPPVYGLIIGTSGVEREAVWGTRKGEIDQLARDVTKAVGVPDVPPMTFHIQSIGRSEVINQYGAGSIAKATHTGSGNIGAR</sequence>
<organism evidence="2 3">
    <name type="scientific">Nonomuraea insulae</name>
    <dbReference type="NCBI Taxonomy" id="1616787"/>
    <lineage>
        <taxon>Bacteria</taxon>
        <taxon>Bacillati</taxon>
        <taxon>Actinomycetota</taxon>
        <taxon>Actinomycetes</taxon>
        <taxon>Streptosporangiales</taxon>
        <taxon>Streptosporangiaceae</taxon>
        <taxon>Nonomuraea</taxon>
    </lineage>
</organism>
<gene>
    <name evidence="2" type="ORF">ACFPZ3_23650</name>
</gene>
<evidence type="ECO:0000313" key="3">
    <source>
        <dbReference type="Proteomes" id="UP001596058"/>
    </source>
</evidence>
<accession>A0ABW1CQV3</accession>
<dbReference type="InterPro" id="IPR045629">
    <property type="entry name" value="DUF6232"/>
</dbReference>
<dbReference type="EMBL" id="JBHSPA010000027">
    <property type="protein sequence ID" value="MFC5826878.1"/>
    <property type="molecule type" value="Genomic_DNA"/>
</dbReference>
<keyword evidence="1" id="KW-0812">Transmembrane</keyword>
<dbReference type="Proteomes" id="UP001596058">
    <property type="component" value="Unassembled WGS sequence"/>
</dbReference>
<keyword evidence="1" id="KW-0472">Membrane</keyword>
<keyword evidence="3" id="KW-1185">Reference proteome</keyword>
<name>A0ABW1CQV3_9ACTN</name>
<comment type="caution">
    <text evidence="2">The sequence shown here is derived from an EMBL/GenBank/DDBJ whole genome shotgun (WGS) entry which is preliminary data.</text>
</comment>
<evidence type="ECO:0000313" key="2">
    <source>
        <dbReference type="EMBL" id="MFC5826878.1"/>
    </source>
</evidence>
<dbReference type="Pfam" id="PF19744">
    <property type="entry name" value="DUF6232"/>
    <property type="match status" value="1"/>
</dbReference>
<protein>
    <submittedName>
        <fullName evidence="2">DUF6232 family protein</fullName>
    </submittedName>
</protein>
<evidence type="ECO:0000256" key="1">
    <source>
        <dbReference type="SAM" id="Phobius"/>
    </source>
</evidence>